<proteinExistence type="predicted"/>
<evidence type="ECO:0000313" key="2">
    <source>
        <dbReference type="Proteomes" id="UP001197378"/>
    </source>
</evidence>
<name>A0AAE2YRE6_9PROT</name>
<dbReference type="AlphaFoldDB" id="A0AAE2YRE6"/>
<dbReference type="Proteomes" id="UP001197378">
    <property type="component" value="Unassembled WGS sequence"/>
</dbReference>
<gene>
    <name evidence="1" type="ORF">HFQ13_12285</name>
</gene>
<evidence type="ECO:0000313" key="1">
    <source>
        <dbReference type="EMBL" id="MBU2788969.1"/>
    </source>
</evidence>
<comment type="caution">
    <text evidence="1">The sequence shown here is derived from an EMBL/GenBank/DDBJ whole genome shotgun (WGS) entry which is preliminary data.</text>
</comment>
<dbReference type="Pfam" id="PF02635">
    <property type="entry name" value="DsrE"/>
    <property type="match status" value="1"/>
</dbReference>
<evidence type="ECO:0008006" key="3">
    <source>
        <dbReference type="Google" id="ProtNLM"/>
    </source>
</evidence>
<dbReference type="RefSeq" id="WP_215871688.1">
    <property type="nucleotide sequence ID" value="NZ_JAAXYO010000180.1"/>
</dbReference>
<protein>
    <recommendedName>
        <fullName evidence="3">Sulfur reduction protein DsrE</fullName>
    </recommendedName>
</protein>
<dbReference type="InterPro" id="IPR027396">
    <property type="entry name" value="DsrEFH-like"/>
</dbReference>
<reference evidence="1" key="1">
    <citation type="journal article" date="2021" name="ISME J.">
        <title>Genomic evolution of the class Acidithiobacillia: deep-branching Proteobacteria living in extreme acidic conditions.</title>
        <authorList>
            <person name="Moya-Beltran A."/>
            <person name="Beard S."/>
            <person name="Rojas-Villalobos C."/>
            <person name="Issotta F."/>
            <person name="Gallardo Y."/>
            <person name="Ulloa R."/>
            <person name="Giaveno A."/>
            <person name="Degli Esposti M."/>
            <person name="Johnson D.B."/>
            <person name="Quatrini R."/>
        </authorList>
    </citation>
    <scope>NUCLEOTIDE SEQUENCE</scope>
    <source>
        <strain evidence="1">VAN18-1</strain>
    </source>
</reference>
<dbReference type="SUPFAM" id="SSF75169">
    <property type="entry name" value="DsrEFH-like"/>
    <property type="match status" value="1"/>
</dbReference>
<sequence length="120" mass="13161">MAHFFVNITHAGNDLDRATVGLVLAKNALTEGHEVTLFLSLDGVHLARSDNYLHGMQEPTFPPLLELRDFLVQNGAKFWICAGCYKKRGLEEAHFIPEATMAGAAQAIQTMASGVVPVYY</sequence>
<dbReference type="EMBL" id="JAAXYO010000180">
    <property type="protein sequence ID" value="MBU2788969.1"/>
    <property type="molecule type" value="Genomic_DNA"/>
</dbReference>
<dbReference type="Gene3D" id="3.40.1260.10">
    <property type="entry name" value="DsrEFH-like"/>
    <property type="match status" value="1"/>
</dbReference>
<dbReference type="InterPro" id="IPR003787">
    <property type="entry name" value="Sulphur_relay_DsrE/F-like"/>
</dbReference>
<keyword evidence="2" id="KW-1185">Reference proteome</keyword>
<accession>A0AAE2YRE6</accession>
<organism evidence="1 2">
    <name type="scientific">Igneacidithiobacillus copahuensis</name>
    <dbReference type="NCBI Taxonomy" id="2724909"/>
    <lineage>
        <taxon>Bacteria</taxon>
        <taxon>Pseudomonadati</taxon>
        <taxon>Pseudomonadota</taxon>
        <taxon>Acidithiobacillia</taxon>
        <taxon>Acidithiobacillales</taxon>
        <taxon>Acidithiobacillaceae</taxon>
        <taxon>Igneacidithiobacillus</taxon>
    </lineage>
</organism>